<protein>
    <recommendedName>
        <fullName evidence="4">NHL repeat protein</fullName>
    </recommendedName>
</protein>
<dbReference type="RefSeq" id="WP_252580012.1">
    <property type="nucleotide sequence ID" value="NZ_CP071527.1"/>
</dbReference>
<gene>
    <name evidence="2" type="ORF">J2N86_13625</name>
</gene>
<reference evidence="2" key="1">
    <citation type="submission" date="2021-03" db="EMBL/GenBank/DDBJ databases">
        <title>Legionella lytica PCM 2298.</title>
        <authorList>
            <person name="Koper P."/>
        </authorList>
    </citation>
    <scope>NUCLEOTIDE SEQUENCE</scope>
    <source>
        <strain evidence="2">PCM 2298</strain>
    </source>
</reference>
<dbReference type="EMBL" id="CP071527">
    <property type="protein sequence ID" value="USQ13696.1"/>
    <property type="molecule type" value="Genomic_DNA"/>
</dbReference>
<name>A0ABY4Y870_9GAMM</name>
<dbReference type="Gene3D" id="2.60.40.10">
    <property type="entry name" value="Immunoglobulins"/>
    <property type="match status" value="1"/>
</dbReference>
<feature type="region of interest" description="Disordered" evidence="1">
    <location>
        <begin position="263"/>
        <end position="283"/>
    </location>
</feature>
<dbReference type="InterPro" id="IPR013783">
    <property type="entry name" value="Ig-like_fold"/>
</dbReference>
<dbReference type="Proteomes" id="UP001057474">
    <property type="component" value="Chromosome"/>
</dbReference>
<evidence type="ECO:0000313" key="3">
    <source>
        <dbReference type="Proteomes" id="UP001057474"/>
    </source>
</evidence>
<organism evidence="2 3">
    <name type="scientific">Legionella lytica</name>
    <dbReference type="NCBI Taxonomy" id="96232"/>
    <lineage>
        <taxon>Bacteria</taxon>
        <taxon>Pseudomonadati</taxon>
        <taxon>Pseudomonadota</taxon>
        <taxon>Gammaproteobacteria</taxon>
        <taxon>Legionellales</taxon>
        <taxon>Legionellaceae</taxon>
        <taxon>Legionella</taxon>
    </lineage>
</organism>
<sequence>MSITLCLNGKGPLSCQNYEVSALSLSIRTTIPNRVYPAAGIKVNTPGYSLTGCTPNKNGYCLFSVNNTVPTKITLTNSVNQTTLISNKTSLALSVKCPLGAIGCVYVNEALTGQSRTLTVTNNGLISATNVSVTSFGLPAGTAITASTCSGTLGPANSCSITITPGNTASSACTTGTVPVDAILTVKGSNTNESQIKIAVLSYGCIYQGGYVYAIDDTTISSGSVGGKVTALIDQVSPNTGILWSSDSSGNYDNGVSIWGIDDASTADAPSPNESSSPPATLYPGQSNCNGITDGSCNTNNIYTYYSNFAISIPPLSSYAAGRCKQEINGYSDWYLPSICDMGPDSGALICPSPALQNMVDNLPILIDNCAGSKCLVGDHWSSTEQSGNPSDNAWSECFAAGGNSEQCIDLKSELLGVRCSRTLTL</sequence>
<evidence type="ECO:0000313" key="2">
    <source>
        <dbReference type="EMBL" id="USQ13696.1"/>
    </source>
</evidence>
<keyword evidence="3" id="KW-1185">Reference proteome</keyword>
<evidence type="ECO:0000256" key="1">
    <source>
        <dbReference type="SAM" id="MobiDB-lite"/>
    </source>
</evidence>
<accession>A0ABY4Y870</accession>
<feature type="compositionally biased region" description="Low complexity" evidence="1">
    <location>
        <begin position="270"/>
        <end position="279"/>
    </location>
</feature>
<proteinExistence type="predicted"/>
<evidence type="ECO:0008006" key="4">
    <source>
        <dbReference type="Google" id="ProtNLM"/>
    </source>
</evidence>